<evidence type="ECO:0000256" key="5">
    <source>
        <dbReference type="RuleBase" id="RU363041"/>
    </source>
</evidence>
<feature type="transmembrane region" description="Helical" evidence="5">
    <location>
        <begin position="92"/>
        <end position="110"/>
    </location>
</feature>
<reference evidence="6 7" key="1">
    <citation type="submission" date="2016-10" db="EMBL/GenBank/DDBJ databases">
        <authorList>
            <person name="de Groot N.N."/>
        </authorList>
    </citation>
    <scope>NUCLEOTIDE SEQUENCE [LARGE SCALE GENOMIC DNA]</scope>
    <source>
        <strain evidence="6 7">DSM 20475</strain>
    </source>
</reference>
<sequence>MFTIILLFGFLGLLLQRVSGTGFALVMVPVYTLFLGPVQGVMVSNILNGLGCLLLMLAVWKDLQWRRILLISGFAVIGMAPGIFIIKLLSPGFLQLSIGLLMLFALAVSLRFNVDQPGREGLLPIALCGLGGGFLVTTAGIPAPAMVIYARYINWPFRQFNAAMQGVFFIICLLTTFLKLNSGVPLPGEIFTLPHNVWLFLAALVGMAVGGYLSKIIPVKYASASAFIVSVLGAAIATGRGAWMLFAG</sequence>
<feature type="transmembrane region" description="Helical" evidence="5">
    <location>
        <begin position="122"/>
        <end position="150"/>
    </location>
</feature>
<feature type="transmembrane region" description="Helical" evidence="5">
    <location>
        <begin position="162"/>
        <end position="181"/>
    </location>
</feature>
<dbReference type="GO" id="GO:0005886">
    <property type="term" value="C:plasma membrane"/>
    <property type="evidence" value="ECO:0007669"/>
    <property type="project" value="UniProtKB-SubCell"/>
</dbReference>
<keyword evidence="2 5" id="KW-0812">Transmembrane</keyword>
<protein>
    <recommendedName>
        <fullName evidence="5">Probable membrane transporter protein</fullName>
    </recommendedName>
</protein>
<evidence type="ECO:0000256" key="4">
    <source>
        <dbReference type="ARBA" id="ARBA00023136"/>
    </source>
</evidence>
<evidence type="ECO:0000256" key="1">
    <source>
        <dbReference type="ARBA" id="ARBA00004141"/>
    </source>
</evidence>
<dbReference type="AlphaFoldDB" id="A0A1G6WFU2"/>
<feature type="transmembrane region" description="Helical" evidence="5">
    <location>
        <begin position="68"/>
        <end position="86"/>
    </location>
</feature>
<keyword evidence="3 5" id="KW-1133">Transmembrane helix</keyword>
<evidence type="ECO:0000256" key="2">
    <source>
        <dbReference type="ARBA" id="ARBA00022692"/>
    </source>
</evidence>
<keyword evidence="4 5" id="KW-0472">Membrane</keyword>
<gene>
    <name evidence="6" type="ORF">SAMN04489866_10518</name>
</gene>
<feature type="transmembrane region" description="Helical" evidence="5">
    <location>
        <begin position="30"/>
        <end position="56"/>
    </location>
</feature>
<dbReference type="Proteomes" id="UP000198995">
    <property type="component" value="Unassembled WGS sequence"/>
</dbReference>
<organism evidence="6 7">
    <name type="scientific">Peptococcus niger</name>
    <dbReference type="NCBI Taxonomy" id="2741"/>
    <lineage>
        <taxon>Bacteria</taxon>
        <taxon>Bacillati</taxon>
        <taxon>Bacillota</taxon>
        <taxon>Clostridia</taxon>
        <taxon>Eubacteriales</taxon>
        <taxon>Peptococcaceae</taxon>
        <taxon>Peptococcus</taxon>
    </lineage>
</organism>
<dbReference type="OrthoDB" id="3872971at2"/>
<keyword evidence="7" id="KW-1185">Reference proteome</keyword>
<comment type="subcellular location">
    <subcellularLocation>
        <location evidence="5">Cell membrane</location>
        <topology evidence="5">Multi-pass membrane protein</topology>
    </subcellularLocation>
    <subcellularLocation>
        <location evidence="1">Membrane</location>
        <topology evidence="1">Multi-pass membrane protein</topology>
    </subcellularLocation>
</comment>
<feature type="transmembrane region" description="Helical" evidence="5">
    <location>
        <begin position="193"/>
        <end position="213"/>
    </location>
</feature>
<dbReference type="EMBL" id="FNAF01000005">
    <property type="protein sequence ID" value="SDD63926.1"/>
    <property type="molecule type" value="Genomic_DNA"/>
</dbReference>
<proteinExistence type="inferred from homology"/>
<name>A0A1G6WFU2_PEPNI</name>
<feature type="transmembrane region" description="Helical" evidence="5">
    <location>
        <begin position="225"/>
        <end position="246"/>
    </location>
</feature>
<dbReference type="InterPro" id="IPR002781">
    <property type="entry name" value="TM_pro_TauE-like"/>
</dbReference>
<dbReference type="STRING" id="2741.SAMN04489866_10518"/>
<dbReference type="Pfam" id="PF01925">
    <property type="entry name" value="TauE"/>
    <property type="match status" value="1"/>
</dbReference>
<dbReference type="RefSeq" id="WP_091791698.1">
    <property type="nucleotide sequence ID" value="NZ_FNAF01000005.1"/>
</dbReference>
<accession>A0A1G6WFU2</accession>
<evidence type="ECO:0000313" key="7">
    <source>
        <dbReference type="Proteomes" id="UP000198995"/>
    </source>
</evidence>
<comment type="similarity">
    <text evidence="5">Belongs to the 4-toluene sulfonate uptake permease (TSUP) (TC 2.A.102) family.</text>
</comment>
<keyword evidence="5" id="KW-1003">Cell membrane</keyword>
<evidence type="ECO:0000256" key="3">
    <source>
        <dbReference type="ARBA" id="ARBA00022989"/>
    </source>
</evidence>
<evidence type="ECO:0000313" key="6">
    <source>
        <dbReference type="EMBL" id="SDD63926.1"/>
    </source>
</evidence>